<keyword evidence="5 10" id="KW-0863">Zinc-finger</keyword>
<comment type="catalytic activity">
    <reaction evidence="1 10">
        <text>S-ubiquitinyl-[E2 ubiquitin-conjugating enzyme]-L-cysteine + [acceptor protein]-L-lysine = [E2 ubiquitin-conjugating enzyme]-L-cysteine + N(6)-ubiquitinyl-[acceptor protein]-L-lysine.</text>
        <dbReference type="EC" id="2.3.2.27"/>
    </reaction>
</comment>
<feature type="compositionally biased region" description="Polar residues" evidence="12">
    <location>
        <begin position="1322"/>
        <end position="1344"/>
    </location>
</feature>
<dbReference type="Gene3D" id="2.10.110.30">
    <property type="match status" value="1"/>
</dbReference>
<dbReference type="GO" id="GO:0008270">
    <property type="term" value="F:zinc ion binding"/>
    <property type="evidence" value="ECO:0007669"/>
    <property type="project" value="UniProtKB-UniRule"/>
</dbReference>
<evidence type="ECO:0000259" key="13">
    <source>
        <dbReference type="PROSITE" id="PS51157"/>
    </source>
</evidence>
<dbReference type="GO" id="GO:0005737">
    <property type="term" value="C:cytoplasm"/>
    <property type="evidence" value="ECO:0007669"/>
    <property type="project" value="TreeGrafter"/>
</dbReference>
<name>A0A9W7FYH7_9STRA</name>
<feature type="zinc finger region" description="UBR-type" evidence="9">
    <location>
        <begin position="109"/>
        <end position="180"/>
    </location>
</feature>
<evidence type="ECO:0000256" key="12">
    <source>
        <dbReference type="SAM" id="MobiDB-lite"/>
    </source>
</evidence>
<keyword evidence="6 10" id="KW-0833">Ubl conjugation pathway</keyword>
<evidence type="ECO:0000256" key="9">
    <source>
        <dbReference type="PROSITE-ProRule" id="PRU00508"/>
    </source>
</evidence>
<dbReference type="InterPro" id="IPR055194">
    <property type="entry name" value="UBR1-like_WH"/>
</dbReference>
<dbReference type="PROSITE" id="PS51157">
    <property type="entry name" value="ZF_UBR"/>
    <property type="match status" value="1"/>
</dbReference>
<feature type="domain" description="UBR-type" evidence="13">
    <location>
        <begin position="109"/>
        <end position="180"/>
    </location>
</feature>
<dbReference type="PANTHER" id="PTHR21497:SF24">
    <property type="entry name" value="E3 UBIQUITIN-PROTEIN LIGASE UBR1"/>
    <property type="match status" value="1"/>
</dbReference>
<comment type="similarity">
    <text evidence="8 10">Belongs to the E3 ubiquitin-protein ligase UBR1-like family.</text>
</comment>
<reference evidence="15" key="1">
    <citation type="journal article" date="2023" name="Commun. Biol.">
        <title>Genome analysis of Parmales, the sister group of diatoms, reveals the evolutionary specialization of diatoms from phago-mixotrophs to photoautotrophs.</title>
        <authorList>
            <person name="Ban H."/>
            <person name="Sato S."/>
            <person name="Yoshikawa S."/>
            <person name="Yamada K."/>
            <person name="Nakamura Y."/>
            <person name="Ichinomiya M."/>
            <person name="Sato N."/>
            <person name="Blanc-Mathieu R."/>
            <person name="Endo H."/>
            <person name="Kuwata A."/>
            <person name="Ogata H."/>
        </authorList>
    </citation>
    <scope>NUCLEOTIDE SEQUENCE [LARGE SCALE GENOMIC DNA]</scope>
</reference>
<dbReference type="OrthoDB" id="42752at2759"/>
<dbReference type="GO" id="GO:0016567">
    <property type="term" value="P:protein ubiquitination"/>
    <property type="evidence" value="ECO:0007669"/>
    <property type="project" value="UniProtKB-UniRule"/>
</dbReference>
<feature type="compositionally biased region" description="Basic and acidic residues" evidence="12">
    <location>
        <begin position="1764"/>
        <end position="1778"/>
    </location>
</feature>
<gene>
    <name evidence="14" type="ORF">TrCOL_g9597</name>
</gene>
<evidence type="ECO:0000313" key="15">
    <source>
        <dbReference type="Proteomes" id="UP001165065"/>
    </source>
</evidence>
<dbReference type="GO" id="GO:0000151">
    <property type="term" value="C:ubiquitin ligase complex"/>
    <property type="evidence" value="ECO:0007669"/>
    <property type="project" value="TreeGrafter"/>
</dbReference>
<keyword evidence="15" id="KW-1185">Reference proteome</keyword>
<keyword evidence="4 10" id="KW-0479">Metal-binding</keyword>
<feature type="region of interest" description="Disordered" evidence="12">
    <location>
        <begin position="1757"/>
        <end position="1778"/>
    </location>
</feature>
<dbReference type="InterPro" id="IPR014719">
    <property type="entry name" value="Ribosomal_bL12_C/ClpS-like"/>
</dbReference>
<protein>
    <recommendedName>
        <fullName evidence="10">E3 ubiquitin-protein ligase</fullName>
        <ecNumber evidence="10">2.3.2.27</ecNumber>
    </recommendedName>
</protein>
<dbReference type="Pfam" id="PF22960">
    <property type="entry name" value="WHD_UBR1"/>
    <property type="match status" value="1"/>
</dbReference>
<dbReference type="GO" id="GO:0071596">
    <property type="term" value="P:ubiquitin-dependent protein catabolic process via the N-end rule pathway"/>
    <property type="evidence" value="ECO:0007669"/>
    <property type="project" value="UniProtKB-UniRule"/>
</dbReference>
<evidence type="ECO:0000256" key="6">
    <source>
        <dbReference type="ARBA" id="ARBA00022786"/>
    </source>
</evidence>
<feature type="compositionally biased region" description="Low complexity" evidence="12">
    <location>
        <begin position="1308"/>
        <end position="1321"/>
    </location>
</feature>
<keyword evidence="3 10" id="KW-0808">Transferase</keyword>
<dbReference type="PANTHER" id="PTHR21497">
    <property type="entry name" value="UBIQUITIN LIGASE E3 ALPHA-RELATED"/>
    <property type="match status" value="1"/>
</dbReference>
<dbReference type="EC" id="2.3.2.27" evidence="10"/>
<comment type="pathway">
    <text evidence="2 10">Protein modification; protein ubiquitination.</text>
</comment>
<comment type="caution">
    <text evidence="14">The sequence shown here is derived from an EMBL/GenBank/DDBJ whole genome shotgun (WGS) entry which is preliminary data.</text>
</comment>
<dbReference type="InterPro" id="IPR003126">
    <property type="entry name" value="Znf_UBR"/>
</dbReference>
<dbReference type="GO" id="GO:0061630">
    <property type="term" value="F:ubiquitin protein ligase activity"/>
    <property type="evidence" value="ECO:0007669"/>
    <property type="project" value="UniProtKB-UniRule"/>
</dbReference>
<dbReference type="EMBL" id="BRYA01000580">
    <property type="protein sequence ID" value="GMI24129.1"/>
    <property type="molecule type" value="Genomic_DNA"/>
</dbReference>
<keyword evidence="7 10" id="KW-0862">Zinc</keyword>
<evidence type="ECO:0000256" key="5">
    <source>
        <dbReference type="ARBA" id="ARBA00022771"/>
    </source>
</evidence>
<evidence type="ECO:0000313" key="14">
    <source>
        <dbReference type="EMBL" id="GMI24129.1"/>
    </source>
</evidence>
<evidence type="ECO:0000256" key="8">
    <source>
        <dbReference type="ARBA" id="ARBA00046341"/>
    </source>
</evidence>
<accession>A0A9W7FYH7</accession>
<evidence type="ECO:0000256" key="1">
    <source>
        <dbReference type="ARBA" id="ARBA00000900"/>
    </source>
</evidence>
<feature type="coiled-coil region" evidence="11">
    <location>
        <begin position="1529"/>
        <end position="1556"/>
    </location>
</feature>
<dbReference type="Pfam" id="PF18995">
    <property type="entry name" value="PRT6_C"/>
    <property type="match status" value="1"/>
</dbReference>
<evidence type="ECO:0000256" key="4">
    <source>
        <dbReference type="ARBA" id="ARBA00022723"/>
    </source>
</evidence>
<sequence length="2403" mass="265077">MKALKEDLQEYAAQNPSQDVTQHQSIDYKAEHYKAPQLKQMKRLCQTILHPLTASDPSTTISNLSHIITTYFLKFLPPSLHPPLSPPITLPLLLSHLSSLSPSTTTTPRPCGYVFKPGDIAWNCRTCQSDPTCVQCDPCFRLSDHEGHEVFFHRTSPGGCCDCGDDEAWEWGGCCERHRKARKGGKNKVGDASEAPALTKECDDEGDRRVNEVLPPPLLEVLRGAVGAALETTTETARRAADSTDLGRMLEHLAEEACKIRTNSVDYPVLNEEFQELVKVYGHSVTSSKPYTYLIIIHNDDVHTYDEVTRAFHFGGSGVYGRSLPAAKRETARVDNEGQVVIYRTESLWEAAHAFKFFKGEHGLHVGLRSGPGWEGEERISKVVEWMRDLAAGSAVMETIIIQGLTQVGVGTGVDIPDTNKAYFPEYKGGGREPESPHGLWTVSNGHVIDTDMRSLSDPDCLSDNIKVWSLRNLGDPSDRDRRLAWDSKYPYALSHDRSLDKYKRLSGPPTRPSNPSFRTPVTKLLILLLSDPYTSKNLRTSLHLMYLPLLVRPSFKNRLGATVAVAYKPLATLFTAGVGTEADTVFTLNVQLFTTKSLVSCLSSPSTAKTLLPQGSSVLPLPRIVLDTLHRNTLGAAAETIRSDVRKYGQERFTGSETVDVESDLLLMDATALDLPHVIVGDGFLNSKAAAFRRFPPLLRDLEYILETPLTASVTLKENPPYPNPPFASLWARYLRLSQGVDKTSRQINGHVVFEDNTWVSALSHSLSLSHPALALSYADRTALTNLYEALVQEIKRWTYRDGLPPPTPDQGHLEGMDFAHMLPLKKKTTMEEWPLKSYLKIPNAFSTTTASRLGTTESQTKINPNQLAALSYQILNLPTSPPDQSPPPLLKYLRTKFSSLTGDNVLFHLPLHRNLAQTILSYCKLLDSEEPENINEFMKPLASGVLGPAVCQDGSEVNLSLSDFPNLPATDKVRLSLEIAAAKTAQALVDFPLRAVVAWRQIAESRMWMRNGQSAVQLASNYAVPPLCKSLRDLDLTILQFSASWHTAGLGASLFWDLLVTRFSLDGYLTDLVPKTQQEGWVDPPKLPQPEHSHFMLESLFNVLIVILTELPPPPTETTSVMTNIVRRELLHKLASQPSCTFSECLSSAVSGVTVNEGDAPPQFQAVLQKVMSEIAVEARSSRGSTAKTFELKKEVAAEYDPAFYHLSRREHQAALEKISQLRTKVGGCPPIVQPLPPRCHAIFKGAKDLLLIPQVFPALRRALLLAILGGEWVPPIEPVQEEDSANPMSILDMDGFWAGRSGNSSSSSSLTARSLSNSDGLQGSRSRSDSTATSESTNNNAASPVFSSATISSSSVSILEVVQFATLQFHQLSHESEDKRSEYISLIMENMPTLSPDSWFLTQLPTCTAVSSRTSVLGFLSIIYEFWGDKDNGSQAKTNDQEAESENSGARALVTSGLKFLLRCLDILLSSPSSTTIESIREAASSGVRLPAASAPHASFPPIPKLWPSSEASSEFDASSPDAMKKKAAKSAQAKAMERMKSLQSKFAEANVEELKAEGEDDESLCIICRCSNNEPMGYIAHAQRCRTVVNSVADERTEMKKLCVVVGDLGCQLRATADMKSKKVGLLGEGTLVTVIKHGSEENSSPLHSRRVLVEAGDVRGWASYISSSGYTILRHLNDDGKKQRWGGTRPLLKYCSHIAHLACVEKHVLSLHQKSADGVQYMGYYSANINNGEFLCPLCHSISNILVPKATKSSNVDDTGEKDGEDGKAEEGRKAAVDQFTSELLNTMQAPHIVSKRVDSNTSHYLTGQWDTIKLKPYRALLVGFSSIGFGASSLQQQFDFNLKSIETTVSAIKVMITTYDGESSKVKEALLDQFYLRMPSVWKRANDEPKTAYDEICSFVSSTPVHVARDGTLDHDSSGRCALASAYWLQREKVRGDTGERHFFPSNKDSSPPYNFIPMPFSACVSEVEDVDESKWVDADLVASAWPLLPVLSWDLSTYAGAIFSLGVESSEVATVVKLLTLARAVQIVTCDLEDSQPWGSEGVFSCSGESLCALLKDMKGPFREKVGEKLTPYLKVFLIVAKASCAVDTEFLQPVDDLLYEETAFDIIDGLGFSLEDIFADEVETVTAWLDDLQQLEKWQEYNSNRKHDAILDKYVSVARTKTEASSGNSMEIDIPASFDKLHDLGEFRQVNSYFTNIGMSPVLSPQLSLTGSTRIRVSKDVAFKPPIVVRDFSHELSVCPSMDYNPFMELPKMFVDLYSLVNESESLSFENEEEKVEFAIDLVTGMVVRAGKATNAAGRLGSCTQLARKNGGIGIFFLLSKATILLISGLKAVYWGSIYLDKNGEEDLGLKRGRPLFLNEERLRKLKDLYLKNDIVKEVAAMRSNAERVIREGWY</sequence>
<dbReference type="Pfam" id="PF02207">
    <property type="entry name" value="zf-UBR"/>
    <property type="match status" value="1"/>
</dbReference>
<dbReference type="SMART" id="SM00396">
    <property type="entry name" value="ZnF_UBR1"/>
    <property type="match status" value="1"/>
</dbReference>
<evidence type="ECO:0000256" key="7">
    <source>
        <dbReference type="ARBA" id="ARBA00022833"/>
    </source>
</evidence>
<evidence type="ECO:0000256" key="3">
    <source>
        <dbReference type="ARBA" id="ARBA00022679"/>
    </source>
</evidence>
<feature type="region of interest" description="Disordered" evidence="12">
    <location>
        <begin position="1308"/>
        <end position="1347"/>
    </location>
</feature>
<evidence type="ECO:0000256" key="2">
    <source>
        <dbReference type="ARBA" id="ARBA00004906"/>
    </source>
</evidence>
<evidence type="ECO:0000256" key="10">
    <source>
        <dbReference type="RuleBase" id="RU366018"/>
    </source>
</evidence>
<organism evidence="14 15">
    <name type="scientific">Triparma columacea</name>
    <dbReference type="NCBI Taxonomy" id="722753"/>
    <lineage>
        <taxon>Eukaryota</taxon>
        <taxon>Sar</taxon>
        <taxon>Stramenopiles</taxon>
        <taxon>Ochrophyta</taxon>
        <taxon>Bolidophyceae</taxon>
        <taxon>Parmales</taxon>
        <taxon>Triparmaceae</taxon>
        <taxon>Triparma</taxon>
    </lineage>
</organism>
<comment type="function">
    <text evidence="10">Ubiquitin ligase protein which is a component of the N-end rule pathway. Recognizes and binds to proteins bearing specific N-terminal residues that are destabilizing according to the N-end rule, leading to their ubiquitination and subsequent degradation.</text>
</comment>
<keyword evidence="11" id="KW-0175">Coiled coil</keyword>
<dbReference type="Proteomes" id="UP001165065">
    <property type="component" value="Unassembled WGS sequence"/>
</dbReference>
<proteinExistence type="inferred from homology"/>
<evidence type="ECO:0000256" key="11">
    <source>
        <dbReference type="SAM" id="Coils"/>
    </source>
</evidence>
<dbReference type="SUPFAM" id="SSF54736">
    <property type="entry name" value="ClpS-like"/>
    <property type="match status" value="1"/>
</dbReference>
<dbReference type="InterPro" id="IPR039164">
    <property type="entry name" value="UBR1-like"/>
</dbReference>
<dbReference type="FunFam" id="2.10.110.30:FF:000002">
    <property type="entry name" value="Putative e3 ubiquitin-protein ligase ubr3"/>
    <property type="match status" value="1"/>
</dbReference>
<dbReference type="CDD" id="cd19673">
    <property type="entry name" value="UBR-box_UBR3"/>
    <property type="match status" value="1"/>
</dbReference>
<dbReference type="InterPro" id="IPR044046">
    <property type="entry name" value="E3_ligase_UBR-like_C"/>
</dbReference>